<feature type="transmembrane region" description="Helical" evidence="8">
    <location>
        <begin position="296"/>
        <end position="317"/>
    </location>
</feature>
<feature type="transmembrane region" description="Helical" evidence="8">
    <location>
        <begin position="210"/>
        <end position="227"/>
    </location>
</feature>
<organism evidence="10 11">
    <name type="scientific">[Candida] arabinofermentans NRRL YB-2248</name>
    <dbReference type="NCBI Taxonomy" id="983967"/>
    <lineage>
        <taxon>Eukaryota</taxon>
        <taxon>Fungi</taxon>
        <taxon>Dikarya</taxon>
        <taxon>Ascomycota</taxon>
        <taxon>Saccharomycotina</taxon>
        <taxon>Pichiomycetes</taxon>
        <taxon>Pichiales</taxon>
        <taxon>Pichiaceae</taxon>
        <taxon>Ogataea</taxon>
        <taxon>Ogataea/Candida clade</taxon>
    </lineage>
</organism>
<evidence type="ECO:0000256" key="4">
    <source>
        <dbReference type="ARBA" id="ARBA00022692"/>
    </source>
</evidence>
<evidence type="ECO:0000256" key="7">
    <source>
        <dbReference type="ARBA" id="ARBA00023136"/>
    </source>
</evidence>
<dbReference type="GO" id="GO:0001406">
    <property type="term" value="F:glycerophosphodiester transmembrane transporter activity"/>
    <property type="evidence" value="ECO:0007669"/>
    <property type="project" value="UniProtKB-ARBA"/>
</dbReference>
<dbReference type="InterPro" id="IPR005828">
    <property type="entry name" value="MFS_sugar_transport-like"/>
</dbReference>
<evidence type="ECO:0000256" key="6">
    <source>
        <dbReference type="ARBA" id="ARBA00023026"/>
    </source>
</evidence>
<proteinExistence type="inferred from homology"/>
<feature type="transmembrane region" description="Helical" evidence="8">
    <location>
        <begin position="350"/>
        <end position="367"/>
    </location>
</feature>
<evidence type="ECO:0000256" key="5">
    <source>
        <dbReference type="ARBA" id="ARBA00022989"/>
    </source>
</evidence>
<feature type="transmembrane region" description="Helical" evidence="8">
    <location>
        <begin position="247"/>
        <end position="268"/>
    </location>
</feature>
<evidence type="ECO:0000313" key="10">
    <source>
        <dbReference type="EMBL" id="ODV82695.1"/>
    </source>
</evidence>
<dbReference type="InterPro" id="IPR036259">
    <property type="entry name" value="MFS_trans_sf"/>
</dbReference>
<feature type="transmembrane region" description="Helical" evidence="8">
    <location>
        <begin position="73"/>
        <end position="92"/>
    </location>
</feature>
<dbReference type="PANTHER" id="PTHR23508">
    <property type="entry name" value="CARBOXYLIC ACID TRANSPORTER PROTEIN HOMOLOG"/>
    <property type="match status" value="1"/>
</dbReference>
<comment type="subcellular location">
    <subcellularLocation>
        <location evidence="1">Cell membrane</location>
        <topology evidence="1">Multi-pass membrane protein</topology>
    </subcellularLocation>
</comment>
<evidence type="ECO:0000256" key="1">
    <source>
        <dbReference type="ARBA" id="ARBA00004651"/>
    </source>
</evidence>
<keyword evidence="6" id="KW-0843">Virulence</keyword>
<dbReference type="SUPFAM" id="SSF103473">
    <property type="entry name" value="MFS general substrate transporter"/>
    <property type="match status" value="1"/>
</dbReference>
<keyword evidence="7 8" id="KW-0472">Membrane</keyword>
<comment type="similarity">
    <text evidence="2">Belongs to the major facilitator superfamily. Sugar transporter (TC 2.A.1.1) family.</text>
</comment>
<keyword evidence="3" id="KW-0813">Transport</keyword>
<dbReference type="Proteomes" id="UP000094801">
    <property type="component" value="Unassembled WGS sequence"/>
</dbReference>
<evidence type="ECO:0000313" key="11">
    <source>
        <dbReference type="Proteomes" id="UP000094801"/>
    </source>
</evidence>
<feature type="transmembrane region" description="Helical" evidence="8">
    <location>
        <begin position="423"/>
        <end position="443"/>
    </location>
</feature>
<feature type="domain" description="Major facilitator superfamily (MFS) profile" evidence="9">
    <location>
        <begin position="28"/>
        <end position="447"/>
    </location>
</feature>
<dbReference type="AlphaFoldDB" id="A0A1E4ST54"/>
<accession>A0A1E4ST54</accession>
<protein>
    <recommendedName>
        <fullName evidence="9">Major facilitator superfamily (MFS) profile domain-containing protein</fullName>
    </recommendedName>
</protein>
<gene>
    <name evidence="10" type="ORF">CANARDRAFT_204663</name>
</gene>
<dbReference type="Pfam" id="PF00083">
    <property type="entry name" value="Sugar_tr"/>
    <property type="match status" value="2"/>
</dbReference>
<dbReference type="EMBL" id="KV453876">
    <property type="protein sequence ID" value="ODV82695.1"/>
    <property type="molecule type" value="Genomic_DNA"/>
</dbReference>
<sequence>MLSTVSTGRAAYIPDTVIVIPEKKNYWPIFTSGAGLFSDGYVNNGISTASTCLKKIYGEQYTQSNALKNVSSIAFVGIVVGQLSFGVVSDYMSRKTGMLISSSFLVVFAILCAGAWGVGTEAKYGGNAGGLFAALTAYRFLLGVGIGSEYPCASTACAEASALLPAKHRNRYFNFFTIGAIDAGFVISAFVPMVMLWICGPENLQPVWRVSLGLGAICPLSLFFMRLKFKESEQFKKLRFKKVRAPWWLVIKYYWFRLAVISIIWWTYDFSAYAFGIYSTPILEAVIPDGDIYKTFGWNVVLNLFYMPGALLGALAADYIGPRMTLCSGLWTQAVFGFAMAARYSTLKEHIGGFVVIYGIFLSLGEFGAGGQTGALAARTSATPVRGVYYSIAAAVGKVGAFAGTYAFPSFQAKFSGDKGYQVPFYLASSLAAFSGLIGFFCLPPLDPESLQQEDHKFLTYLSENGFDISLLGEAKSPESIEDNASAEEVVVVAESKEKNSF</sequence>
<reference evidence="11" key="1">
    <citation type="submission" date="2016-04" db="EMBL/GenBank/DDBJ databases">
        <title>Comparative genomics of biotechnologically important yeasts.</title>
        <authorList>
            <consortium name="DOE Joint Genome Institute"/>
            <person name="Riley R."/>
            <person name="Haridas S."/>
            <person name="Wolfe K.H."/>
            <person name="Lopes M.R."/>
            <person name="Hittinger C.T."/>
            <person name="Goker M."/>
            <person name="Salamov A."/>
            <person name="Wisecaver J."/>
            <person name="Long T.M."/>
            <person name="Aerts A.L."/>
            <person name="Barry K."/>
            <person name="Choi C."/>
            <person name="Clum A."/>
            <person name="Coughlan A.Y."/>
            <person name="Deshpande S."/>
            <person name="Douglass A.P."/>
            <person name="Hanson S.J."/>
            <person name="Klenk H.-P."/>
            <person name="Labutti K."/>
            <person name="Lapidus A."/>
            <person name="Lindquist E."/>
            <person name="Lipzen A."/>
            <person name="Meier-Kolthoff J.P."/>
            <person name="Ohm R.A."/>
            <person name="Otillar R.P."/>
            <person name="Pangilinan J."/>
            <person name="Peng Y."/>
            <person name="Rokas A."/>
            <person name="Rosa C.A."/>
            <person name="Scheuner C."/>
            <person name="Sibirny A.A."/>
            <person name="Slot J.C."/>
            <person name="Stielow J.B."/>
            <person name="Sun H."/>
            <person name="Kurtzman C.P."/>
            <person name="Blackwell M."/>
            <person name="Grigoriev I.V."/>
            <person name="Jeffries T.W."/>
        </authorList>
    </citation>
    <scope>NUCLEOTIDE SEQUENCE [LARGE SCALE GENOMIC DNA]</scope>
    <source>
        <strain evidence="11">NRRL YB-2248</strain>
    </source>
</reference>
<dbReference type="GO" id="GO:0005886">
    <property type="term" value="C:plasma membrane"/>
    <property type="evidence" value="ECO:0007669"/>
    <property type="project" value="UniProtKB-SubCell"/>
</dbReference>
<evidence type="ECO:0000256" key="8">
    <source>
        <dbReference type="SAM" id="Phobius"/>
    </source>
</evidence>
<keyword evidence="11" id="KW-1185">Reference proteome</keyword>
<dbReference type="FunFam" id="1.20.1250.20:FF:000140">
    <property type="entry name" value="Putative MFS phospholipid transporter"/>
    <property type="match status" value="1"/>
</dbReference>
<feature type="transmembrane region" description="Helical" evidence="8">
    <location>
        <begin position="99"/>
        <end position="118"/>
    </location>
</feature>
<keyword evidence="4 8" id="KW-0812">Transmembrane</keyword>
<dbReference type="InterPro" id="IPR020846">
    <property type="entry name" value="MFS_dom"/>
</dbReference>
<dbReference type="OrthoDB" id="2261376at2759"/>
<dbReference type="PROSITE" id="PS50850">
    <property type="entry name" value="MFS"/>
    <property type="match status" value="1"/>
</dbReference>
<dbReference type="GO" id="GO:0046943">
    <property type="term" value="F:carboxylic acid transmembrane transporter activity"/>
    <property type="evidence" value="ECO:0007669"/>
    <property type="project" value="TreeGrafter"/>
</dbReference>
<dbReference type="Gene3D" id="1.20.1250.20">
    <property type="entry name" value="MFS general substrate transporter like domains"/>
    <property type="match status" value="1"/>
</dbReference>
<keyword evidence="5 8" id="KW-1133">Transmembrane helix</keyword>
<feature type="transmembrane region" description="Helical" evidence="8">
    <location>
        <begin position="388"/>
        <end position="408"/>
    </location>
</feature>
<feature type="transmembrane region" description="Helical" evidence="8">
    <location>
        <begin position="172"/>
        <end position="198"/>
    </location>
</feature>
<evidence type="ECO:0000256" key="2">
    <source>
        <dbReference type="ARBA" id="ARBA00010992"/>
    </source>
</evidence>
<dbReference type="PANTHER" id="PTHR23508:SF10">
    <property type="entry name" value="CARBOXYLIC ACID TRANSPORTER PROTEIN HOMOLOG"/>
    <property type="match status" value="1"/>
</dbReference>
<dbReference type="STRING" id="983967.A0A1E4ST54"/>
<name>A0A1E4ST54_9ASCO</name>
<evidence type="ECO:0000259" key="9">
    <source>
        <dbReference type="PROSITE" id="PS50850"/>
    </source>
</evidence>
<evidence type="ECO:0000256" key="3">
    <source>
        <dbReference type="ARBA" id="ARBA00022448"/>
    </source>
</evidence>